<comment type="catalytic activity">
    <reaction evidence="7 8">
        <text>NAD(+) + ATP = ADP + NADP(+) + H(+)</text>
        <dbReference type="Rhea" id="RHEA:18629"/>
        <dbReference type="ChEBI" id="CHEBI:15378"/>
        <dbReference type="ChEBI" id="CHEBI:30616"/>
        <dbReference type="ChEBI" id="CHEBI:57540"/>
        <dbReference type="ChEBI" id="CHEBI:58349"/>
        <dbReference type="ChEBI" id="CHEBI:456216"/>
        <dbReference type="EC" id="2.7.1.23"/>
    </reaction>
</comment>
<dbReference type="STRING" id="1120989.SAMN02745227_00384"/>
<dbReference type="OrthoDB" id="9774737at2"/>
<feature type="binding site" evidence="8">
    <location>
        <begin position="180"/>
        <end position="185"/>
    </location>
    <ligand>
        <name>NAD(+)</name>
        <dbReference type="ChEBI" id="CHEBI:57540"/>
    </ligand>
</feature>
<keyword evidence="3 8" id="KW-0418">Kinase</keyword>
<dbReference type="RefSeq" id="WP_072905772.1">
    <property type="nucleotide sequence ID" value="NZ_FRAI01000005.1"/>
</dbReference>
<dbReference type="Pfam" id="PF01513">
    <property type="entry name" value="NAD_kinase"/>
    <property type="match status" value="1"/>
</dbReference>
<dbReference type="SUPFAM" id="SSF111331">
    <property type="entry name" value="NAD kinase/diacylglycerol kinase-like"/>
    <property type="match status" value="1"/>
</dbReference>
<dbReference type="AlphaFoldDB" id="A0A1M6L5Z9"/>
<evidence type="ECO:0000313" key="10">
    <source>
        <dbReference type="Proteomes" id="UP000243547"/>
    </source>
</evidence>
<feature type="binding site" evidence="8">
    <location>
        <position position="150"/>
    </location>
    <ligand>
        <name>NAD(+)</name>
        <dbReference type="ChEBI" id="CHEBI:57540"/>
    </ligand>
</feature>
<proteinExistence type="inferred from homology"/>
<reference evidence="10" key="1">
    <citation type="submission" date="2016-11" db="EMBL/GenBank/DDBJ databases">
        <authorList>
            <person name="Varghese N."/>
            <person name="Submissions S."/>
        </authorList>
    </citation>
    <scope>NUCLEOTIDE SEQUENCE [LARGE SCALE GENOMIC DNA]</scope>
    <source>
        <strain evidence="10">DSM 14826</strain>
    </source>
</reference>
<keyword evidence="10" id="KW-1185">Reference proteome</keyword>
<dbReference type="GO" id="GO:0046872">
    <property type="term" value="F:metal ion binding"/>
    <property type="evidence" value="ECO:0007669"/>
    <property type="project" value="UniProtKB-UniRule"/>
</dbReference>
<comment type="function">
    <text evidence="8">Involved in the regulation of the intracellular balance of NAD and NADP, and is a key enzyme in the biosynthesis of NADP. Catalyzes specifically the phosphorylation on 2'-hydroxyl of the adenosine moiety of NAD to yield NADP.</text>
</comment>
<dbReference type="Pfam" id="PF20143">
    <property type="entry name" value="NAD_kinase_C"/>
    <property type="match status" value="1"/>
</dbReference>
<dbReference type="GO" id="GO:0005524">
    <property type="term" value="F:ATP binding"/>
    <property type="evidence" value="ECO:0007669"/>
    <property type="project" value="UniProtKB-KW"/>
</dbReference>
<evidence type="ECO:0000256" key="3">
    <source>
        <dbReference type="ARBA" id="ARBA00022777"/>
    </source>
</evidence>
<dbReference type="InterPro" id="IPR017438">
    <property type="entry name" value="ATP-NAD_kinase_N"/>
</dbReference>
<gene>
    <name evidence="8" type="primary">nadK</name>
    <name evidence="9" type="ORF">SAMN02745227_00384</name>
</gene>
<keyword evidence="6 8" id="KW-0520">NAD</keyword>
<dbReference type="EC" id="2.7.1.23" evidence="8"/>
<keyword evidence="8" id="KW-0963">Cytoplasm</keyword>
<name>A0A1M6L5Z9_9FIRM</name>
<keyword evidence="1 8" id="KW-0808">Transferase</keyword>
<dbReference type="PANTHER" id="PTHR20275">
    <property type="entry name" value="NAD KINASE"/>
    <property type="match status" value="1"/>
</dbReference>
<comment type="caution">
    <text evidence="8">Lacks conserved residue(s) required for the propagation of feature annotation.</text>
</comment>
<evidence type="ECO:0000256" key="4">
    <source>
        <dbReference type="ARBA" id="ARBA00022840"/>
    </source>
</evidence>
<keyword evidence="4 8" id="KW-0067">ATP-binding</keyword>
<feature type="binding site" evidence="8">
    <location>
        <begin position="139"/>
        <end position="140"/>
    </location>
    <ligand>
        <name>NAD(+)</name>
        <dbReference type="ChEBI" id="CHEBI:57540"/>
    </ligand>
</feature>
<evidence type="ECO:0000313" key="9">
    <source>
        <dbReference type="EMBL" id="SHJ66620.1"/>
    </source>
</evidence>
<protein>
    <recommendedName>
        <fullName evidence="8">NAD kinase</fullName>
        <ecNumber evidence="8">2.7.1.23</ecNumber>
    </recommendedName>
    <alternativeName>
        <fullName evidence="8">ATP-dependent NAD kinase</fullName>
    </alternativeName>
</protein>
<dbReference type="InterPro" id="IPR002504">
    <property type="entry name" value="NADK"/>
</dbReference>
<feature type="active site" description="Proton acceptor" evidence="8">
    <location>
        <position position="65"/>
    </location>
</feature>
<evidence type="ECO:0000256" key="2">
    <source>
        <dbReference type="ARBA" id="ARBA00022741"/>
    </source>
</evidence>
<dbReference type="GO" id="GO:0006741">
    <property type="term" value="P:NADP+ biosynthetic process"/>
    <property type="evidence" value="ECO:0007669"/>
    <property type="project" value="UniProtKB-UniRule"/>
</dbReference>
<feature type="binding site" evidence="8">
    <location>
        <begin position="65"/>
        <end position="66"/>
    </location>
    <ligand>
        <name>NAD(+)</name>
        <dbReference type="ChEBI" id="CHEBI:57540"/>
    </ligand>
</feature>
<dbReference type="Gene3D" id="3.40.50.10330">
    <property type="entry name" value="Probable inorganic polyphosphate/atp-NAD kinase, domain 1"/>
    <property type="match status" value="1"/>
</dbReference>
<dbReference type="GO" id="GO:0019674">
    <property type="term" value="P:NAD+ metabolic process"/>
    <property type="evidence" value="ECO:0007669"/>
    <property type="project" value="InterPro"/>
</dbReference>
<dbReference type="HAMAP" id="MF_00361">
    <property type="entry name" value="NAD_kinase"/>
    <property type="match status" value="1"/>
</dbReference>
<evidence type="ECO:0000256" key="7">
    <source>
        <dbReference type="ARBA" id="ARBA00047925"/>
    </source>
</evidence>
<evidence type="ECO:0000256" key="1">
    <source>
        <dbReference type="ARBA" id="ARBA00022679"/>
    </source>
</evidence>
<accession>A0A1M6L5Z9</accession>
<dbReference type="GO" id="GO:0051287">
    <property type="term" value="F:NAD binding"/>
    <property type="evidence" value="ECO:0007669"/>
    <property type="project" value="UniProtKB-ARBA"/>
</dbReference>
<feature type="binding site" evidence="8">
    <location>
        <position position="239"/>
    </location>
    <ligand>
        <name>NAD(+)</name>
        <dbReference type="ChEBI" id="CHEBI:57540"/>
    </ligand>
</feature>
<keyword evidence="5 8" id="KW-0521">NADP</keyword>
<evidence type="ECO:0000256" key="5">
    <source>
        <dbReference type="ARBA" id="ARBA00022857"/>
    </source>
</evidence>
<sequence length="286" mass="31603">MKNIAIFLNFSKEQGLKIAKEIITRLKEKKFKLYSSKDYFIDGTESFSSGNLPENIELLLVLGGDGTFLSIARDYASYQVPILGVNLGTLGFLTEVELKEVEDAIEKIDQGQYNIEKRQMVEAELVRDGKIIEKVVALNEITISKGPLARIISLNTYVDDVFLDCYPGDGVIISTPTGSTGYSLSAGGPILTPSLPVLVITPICPHTLHSRSVVVSNKSEIKVILATTNQEVVLTIDGQRGIELKGGDMIKVKGSDLFVPVVRLKGKNFFDILRLKMNYYSNRRLL</sequence>
<keyword evidence="2 8" id="KW-0547">Nucleotide-binding</keyword>
<dbReference type="FunFam" id="2.60.200.30:FF:000009">
    <property type="entry name" value="Poly(P)/ATP NAD kinase"/>
    <property type="match status" value="1"/>
</dbReference>
<comment type="similarity">
    <text evidence="8">Belongs to the NAD kinase family.</text>
</comment>
<feature type="binding site" evidence="8">
    <location>
        <position position="169"/>
    </location>
    <ligand>
        <name>NAD(+)</name>
        <dbReference type="ChEBI" id="CHEBI:57540"/>
    </ligand>
</feature>
<evidence type="ECO:0000256" key="6">
    <source>
        <dbReference type="ARBA" id="ARBA00023027"/>
    </source>
</evidence>
<comment type="cofactor">
    <cofactor evidence="8">
        <name>a divalent metal cation</name>
        <dbReference type="ChEBI" id="CHEBI:60240"/>
    </cofactor>
</comment>
<evidence type="ECO:0000256" key="8">
    <source>
        <dbReference type="HAMAP-Rule" id="MF_00361"/>
    </source>
</evidence>
<dbReference type="InterPro" id="IPR016064">
    <property type="entry name" value="NAD/diacylglycerol_kinase_sf"/>
</dbReference>
<dbReference type="GO" id="GO:0003951">
    <property type="term" value="F:NAD+ kinase activity"/>
    <property type="evidence" value="ECO:0007669"/>
    <property type="project" value="UniProtKB-UniRule"/>
</dbReference>
<organism evidence="9 10">
    <name type="scientific">Anaerobranca californiensis DSM 14826</name>
    <dbReference type="NCBI Taxonomy" id="1120989"/>
    <lineage>
        <taxon>Bacteria</taxon>
        <taxon>Bacillati</taxon>
        <taxon>Bacillota</taxon>
        <taxon>Clostridia</taxon>
        <taxon>Eubacteriales</taxon>
        <taxon>Proteinivoracaceae</taxon>
        <taxon>Anaerobranca</taxon>
    </lineage>
</organism>
<comment type="subcellular location">
    <subcellularLocation>
        <location evidence="8">Cytoplasm</location>
    </subcellularLocation>
</comment>
<dbReference type="Gene3D" id="2.60.200.30">
    <property type="entry name" value="Probable inorganic polyphosphate/atp-NAD kinase, domain 2"/>
    <property type="match status" value="1"/>
</dbReference>
<dbReference type="InterPro" id="IPR017437">
    <property type="entry name" value="ATP-NAD_kinase_PpnK-typ_C"/>
</dbReference>
<dbReference type="GO" id="GO:0005737">
    <property type="term" value="C:cytoplasm"/>
    <property type="evidence" value="ECO:0007669"/>
    <property type="project" value="UniProtKB-SubCell"/>
</dbReference>
<dbReference type="Proteomes" id="UP000243547">
    <property type="component" value="Unassembled WGS sequence"/>
</dbReference>
<dbReference type="PANTHER" id="PTHR20275:SF0">
    <property type="entry name" value="NAD KINASE"/>
    <property type="match status" value="1"/>
</dbReference>
<dbReference type="EMBL" id="FRAI01000005">
    <property type="protein sequence ID" value="SHJ66620.1"/>
    <property type="molecule type" value="Genomic_DNA"/>
</dbReference>